<feature type="transmembrane region" description="Helical" evidence="1">
    <location>
        <begin position="79"/>
        <end position="96"/>
    </location>
</feature>
<evidence type="ECO:0000313" key="3">
    <source>
        <dbReference type="Proteomes" id="UP001221302"/>
    </source>
</evidence>
<feature type="transmembrane region" description="Helical" evidence="1">
    <location>
        <begin position="55"/>
        <end position="72"/>
    </location>
</feature>
<keyword evidence="1" id="KW-0472">Membrane</keyword>
<protein>
    <submittedName>
        <fullName evidence="2">Uncharacterized protein</fullName>
    </submittedName>
</protein>
<reference evidence="2" key="1">
    <citation type="submission" date="2023-03" db="EMBL/GenBank/DDBJ databases">
        <title>Stygiobacter electus gen. nov., sp. nov., facultatively anaerobic thermotolerant bacterium of the class Ignavibacteria from a well of Yessentuki mineral water deposit.</title>
        <authorList>
            <person name="Podosokorskaya O.A."/>
            <person name="Elcheninov A.G."/>
            <person name="Petrova N.F."/>
            <person name="Zavarzina D.G."/>
            <person name="Kublanov I.V."/>
            <person name="Merkel A.Y."/>
        </authorList>
    </citation>
    <scope>NUCLEOTIDE SEQUENCE</scope>
    <source>
        <strain evidence="2">09-Me</strain>
    </source>
</reference>
<keyword evidence="1" id="KW-1133">Transmembrane helix</keyword>
<feature type="transmembrane region" description="Helical" evidence="1">
    <location>
        <begin position="29"/>
        <end position="49"/>
    </location>
</feature>
<keyword evidence="3" id="KW-1185">Reference proteome</keyword>
<name>A0AAE3TDK5_9BACT</name>
<dbReference type="EMBL" id="JARGDL010000003">
    <property type="protein sequence ID" value="MDF1611328.1"/>
    <property type="molecule type" value="Genomic_DNA"/>
</dbReference>
<evidence type="ECO:0000313" key="2">
    <source>
        <dbReference type="EMBL" id="MDF1611328.1"/>
    </source>
</evidence>
<feature type="transmembrane region" description="Helical" evidence="1">
    <location>
        <begin position="102"/>
        <end position="125"/>
    </location>
</feature>
<dbReference type="Proteomes" id="UP001221302">
    <property type="component" value="Unassembled WGS sequence"/>
</dbReference>
<feature type="transmembrane region" description="Helical" evidence="1">
    <location>
        <begin position="132"/>
        <end position="152"/>
    </location>
</feature>
<evidence type="ECO:0000256" key="1">
    <source>
        <dbReference type="SAM" id="Phobius"/>
    </source>
</evidence>
<feature type="transmembrane region" description="Helical" evidence="1">
    <location>
        <begin position="158"/>
        <end position="179"/>
    </location>
</feature>
<feature type="transmembrane region" description="Helical" evidence="1">
    <location>
        <begin position="6"/>
        <end position="22"/>
    </location>
</feature>
<dbReference type="RefSeq" id="WP_321535094.1">
    <property type="nucleotide sequence ID" value="NZ_JARGDL010000003.1"/>
</dbReference>
<keyword evidence="1" id="KW-0812">Transmembrane</keyword>
<dbReference type="AlphaFoldDB" id="A0AAE3TDK5"/>
<proteinExistence type="predicted"/>
<gene>
    <name evidence="2" type="ORF">P0M35_04135</name>
</gene>
<accession>A0AAE3TDK5</accession>
<comment type="caution">
    <text evidence="2">The sequence shown here is derived from an EMBL/GenBank/DDBJ whole genome shotgun (WGS) entry which is preliminary data.</text>
</comment>
<organism evidence="2 3">
    <name type="scientific">Stygiobacter electus</name>
    <dbReference type="NCBI Taxonomy" id="3032292"/>
    <lineage>
        <taxon>Bacteria</taxon>
        <taxon>Pseudomonadati</taxon>
        <taxon>Ignavibacteriota</taxon>
        <taxon>Ignavibacteria</taxon>
        <taxon>Ignavibacteriales</taxon>
        <taxon>Melioribacteraceae</taxon>
        <taxon>Stygiobacter</taxon>
    </lineage>
</organism>
<sequence length="195" mass="22799">MDGFLFKLITFVAIVAWLLPPLKQYKDDLFFYFLVLALTDPIGIIIGKLMHFSPYLFYNFSSVVLLYSLSNFKNLNKKSISLFFILIIIGYLASQSPSKFTFYYIILINFIILLKLMVRTLLFVINSSLINIFHMILILYQTASILKVLSVVENFSSGIYYFALTNIFQILIAIFFTIFNENDKRLFFDLKKFSK</sequence>